<sequence length="114" mass="12831">MKTCPKSATGIGERRNEASYSRARVRAYGRRVPFDGQKVNYEIVKDNGSDKMAADQLWTLRLSVIAAAGIKSDHLRAYRRRGAFRGRGYGRSGHVTFSSTCHIIVGHPRDRFCQ</sequence>
<gene>
    <name evidence="1" type="ORF">EMEDMD4_1280024</name>
</gene>
<proteinExistence type="predicted"/>
<dbReference type="Proteomes" id="UP000507954">
    <property type="component" value="Unassembled WGS sequence"/>
</dbReference>
<dbReference type="EMBL" id="CABFNB010000033">
    <property type="protein sequence ID" value="VTZ59837.1"/>
    <property type="molecule type" value="Genomic_DNA"/>
</dbReference>
<protein>
    <submittedName>
        <fullName evidence="1">Uncharacterized protein</fullName>
    </submittedName>
</protein>
<evidence type="ECO:0000313" key="1">
    <source>
        <dbReference type="EMBL" id="VTZ59837.1"/>
    </source>
</evidence>
<reference evidence="1" key="1">
    <citation type="submission" date="2019-06" db="EMBL/GenBank/DDBJ databases">
        <authorList>
            <person name="Le Quere A."/>
            <person name="Colella S."/>
        </authorList>
    </citation>
    <scope>NUCLEOTIDE SEQUENCE</scope>
    <source>
        <strain evidence="1">EmedicaeMD41</strain>
    </source>
</reference>
<organism evidence="1">
    <name type="scientific">Sinorhizobium medicae</name>
    <dbReference type="NCBI Taxonomy" id="110321"/>
    <lineage>
        <taxon>Bacteria</taxon>
        <taxon>Pseudomonadati</taxon>
        <taxon>Pseudomonadota</taxon>
        <taxon>Alphaproteobacteria</taxon>
        <taxon>Hyphomicrobiales</taxon>
        <taxon>Rhizobiaceae</taxon>
        <taxon>Sinorhizobium/Ensifer group</taxon>
        <taxon>Sinorhizobium</taxon>
    </lineage>
</organism>
<dbReference type="AlphaFoldDB" id="A0A508WSR6"/>
<name>A0A508WSR6_9HYPH</name>
<accession>A0A508WSR6</accession>